<dbReference type="Proteomes" id="UP000028839">
    <property type="component" value="Unassembled WGS sequence"/>
</dbReference>
<protein>
    <submittedName>
        <fullName evidence="1">Uncharacterized protein</fullName>
    </submittedName>
</protein>
<name>A0A0E2Z2P6_9GAMM</name>
<gene>
    <name evidence="1" type="ORF">IB75_18245</name>
</gene>
<dbReference type="EMBL" id="JPGN01000471">
    <property type="protein sequence ID" value="KFI17825.1"/>
    <property type="molecule type" value="Genomic_DNA"/>
</dbReference>
<sequence>LVVLAIEKTLLEVGKATYDEVLGKLYEDYGCYLADCYEKPEYLAHVLEELYGPNHVIIIESIKKYLAETGAQEDISQFIIKISE</sequence>
<dbReference type="HOGENOM" id="CLU_2517912_0_0_6"/>
<proteinExistence type="predicted"/>
<accession>A0A0E2Z2P6</accession>
<evidence type="ECO:0000313" key="1">
    <source>
        <dbReference type="EMBL" id="KFI17825.1"/>
    </source>
</evidence>
<organism evidence="1 2">
    <name type="scientific">Nitrosococcus oceani C-27</name>
    <dbReference type="NCBI Taxonomy" id="314279"/>
    <lineage>
        <taxon>Bacteria</taxon>
        <taxon>Pseudomonadati</taxon>
        <taxon>Pseudomonadota</taxon>
        <taxon>Gammaproteobacteria</taxon>
        <taxon>Chromatiales</taxon>
        <taxon>Chromatiaceae</taxon>
        <taxon>Nitrosococcus</taxon>
    </lineage>
</organism>
<evidence type="ECO:0000313" key="2">
    <source>
        <dbReference type="Proteomes" id="UP000028839"/>
    </source>
</evidence>
<feature type="non-terminal residue" evidence="1">
    <location>
        <position position="1"/>
    </location>
</feature>
<dbReference type="AlphaFoldDB" id="A0A0E2Z2P6"/>
<reference evidence="1 2" key="1">
    <citation type="submission" date="2014-07" db="EMBL/GenBank/DDBJ databases">
        <title>Comparative analysis of Nitrosococcus oceani genome inventories of strains from Pacific and Atlantic gyres.</title>
        <authorList>
            <person name="Lim C.K."/>
            <person name="Wang L."/>
            <person name="Sayavedra-Soto L.A."/>
            <person name="Klotz M.G."/>
        </authorList>
    </citation>
    <scope>NUCLEOTIDE SEQUENCE [LARGE SCALE GENOMIC DNA]</scope>
    <source>
        <strain evidence="1 2">C-27</strain>
    </source>
</reference>
<comment type="caution">
    <text evidence="1">The sequence shown here is derived from an EMBL/GenBank/DDBJ whole genome shotgun (WGS) entry which is preliminary data.</text>
</comment>